<dbReference type="Proteomes" id="UP001156196">
    <property type="component" value="Chromosome"/>
</dbReference>
<name>A0AAX3E9V1_9EURY</name>
<dbReference type="GeneID" id="76729243"/>
<gene>
    <name evidence="1" type="ORF">OH143_00085</name>
</gene>
<proteinExistence type="predicted"/>
<evidence type="ECO:0000313" key="1">
    <source>
        <dbReference type="EMBL" id="UYU18520.1"/>
    </source>
</evidence>
<dbReference type="InterPro" id="IPR019213">
    <property type="entry name" value="EhaD-like"/>
</dbReference>
<keyword evidence="2" id="KW-1185">Reference proteome</keyword>
<sequence length="78" mass="8244">MDDLLVLLFAAVALIGAVSAHLQRDRFGKLIAVGIVFGGIAPFIAARGYLDVLIAVSLIVPVTTIIILLICRRDANDA</sequence>
<organism evidence="1 2">
    <name type="scientific">Methanoculleus submarinus</name>
    <dbReference type="NCBI Taxonomy" id="204050"/>
    <lineage>
        <taxon>Archaea</taxon>
        <taxon>Methanobacteriati</taxon>
        <taxon>Methanobacteriota</taxon>
        <taxon>Stenosarchaea group</taxon>
        <taxon>Methanomicrobia</taxon>
        <taxon>Methanomicrobiales</taxon>
        <taxon>Methanomicrobiaceae</taxon>
        <taxon>Methanoculleus</taxon>
    </lineage>
</organism>
<protein>
    <submittedName>
        <fullName evidence="1">EhaD family protein</fullName>
    </submittedName>
</protein>
<evidence type="ECO:0000313" key="2">
    <source>
        <dbReference type="Proteomes" id="UP001156196"/>
    </source>
</evidence>
<dbReference type="EMBL" id="CP109831">
    <property type="protein sequence ID" value="UYU18520.1"/>
    <property type="molecule type" value="Genomic_DNA"/>
</dbReference>
<dbReference type="RefSeq" id="WP_011844016.1">
    <property type="nucleotide sequence ID" value="NZ_CP109831.1"/>
</dbReference>
<dbReference type="GeneID" id="4848341"/>
<reference evidence="1" key="1">
    <citation type="submission" date="2022-10" db="EMBL/GenBank/DDBJ databases">
        <title>Complete genome of Methanoculleus submarinus DSM 15122.</title>
        <authorList>
            <person name="Chen S.-C."/>
            <person name="Lai S.-J."/>
            <person name="You Y.-T."/>
        </authorList>
    </citation>
    <scope>NUCLEOTIDE SEQUENCE</scope>
    <source>
        <strain evidence="1">DSM 15122</strain>
    </source>
</reference>
<dbReference type="KEGG" id="msum:OH143_00085"/>
<accession>A0AAX3E9V1</accession>
<dbReference type="Pfam" id="PF09881">
    <property type="entry name" value="EhaD"/>
    <property type="match status" value="1"/>
</dbReference>
<dbReference type="AlphaFoldDB" id="A0AAX3E9V1"/>